<keyword evidence="4" id="KW-1185">Reference proteome</keyword>
<evidence type="ECO:0000313" key="3">
    <source>
        <dbReference type="EMBL" id="KAI1706786.1"/>
    </source>
</evidence>
<evidence type="ECO:0000313" key="4">
    <source>
        <dbReference type="Proteomes" id="UP001201812"/>
    </source>
</evidence>
<dbReference type="AlphaFoldDB" id="A0AAD4MXK9"/>
<evidence type="ECO:0000256" key="1">
    <source>
        <dbReference type="SAM" id="MobiDB-lite"/>
    </source>
</evidence>
<feature type="compositionally biased region" description="Polar residues" evidence="1">
    <location>
        <begin position="204"/>
        <end position="213"/>
    </location>
</feature>
<feature type="region of interest" description="Disordered" evidence="1">
    <location>
        <begin position="135"/>
        <end position="158"/>
    </location>
</feature>
<feature type="region of interest" description="Disordered" evidence="1">
    <location>
        <begin position="191"/>
        <end position="218"/>
    </location>
</feature>
<feature type="compositionally biased region" description="Low complexity" evidence="1">
    <location>
        <begin position="192"/>
        <end position="203"/>
    </location>
</feature>
<dbReference type="Proteomes" id="UP001201812">
    <property type="component" value="Unassembled WGS sequence"/>
</dbReference>
<sequence>MRSNMERFSKADHKEMKELARDKEKHARAMLPENNQNVLKGRRILARLVYKLGGENSDVTFQAIGQEYAHEYNRVFNEDERRKYFYRGNVSKILDDYCSKDLIVPRQDPNGERYIRLRRPYKEICAELKHSGLSDSPETTIDGLRQPRNENMNENRDKFRVLSPIQENISTATARTMKSEASATQSRIANFQNSGSKSSQNQKWTSQKQSSSRSGERCGEVRYTKYGRICEGNIASEIEAGSEPSENHSMPIAQNLEPELYQIQTKLNSAQQRTSVSNNRQVTFQLKSPVRENPSIEPNSFQQPTSLLLYPGQSLDRQKDVNPFENLPSSSSPHYRDQLLTTAERTFKSFEHPKPDLYDCKNESASLCDESSSGSSVRDANIEKNSNAIPSSSNNNAHSNFSPSLKFDSAIKIRLRPTRESKAEALAKMVSALVEHNAPRSSELDDMTMWLGILDPQFETIIQTELVTFIKNRCDSVTISLHNGKVCYFE</sequence>
<evidence type="ECO:0000259" key="2">
    <source>
        <dbReference type="Pfam" id="PF24360"/>
    </source>
</evidence>
<protein>
    <recommendedName>
        <fullName evidence="2">DUF7516 domain-containing protein</fullName>
    </recommendedName>
</protein>
<organism evidence="3 4">
    <name type="scientific">Ditylenchus destructor</name>
    <dbReference type="NCBI Taxonomy" id="166010"/>
    <lineage>
        <taxon>Eukaryota</taxon>
        <taxon>Metazoa</taxon>
        <taxon>Ecdysozoa</taxon>
        <taxon>Nematoda</taxon>
        <taxon>Chromadorea</taxon>
        <taxon>Rhabditida</taxon>
        <taxon>Tylenchina</taxon>
        <taxon>Tylenchomorpha</taxon>
        <taxon>Sphaerularioidea</taxon>
        <taxon>Anguinidae</taxon>
        <taxon>Anguininae</taxon>
        <taxon>Ditylenchus</taxon>
    </lineage>
</organism>
<proteinExistence type="predicted"/>
<gene>
    <name evidence="3" type="ORF">DdX_12778</name>
</gene>
<dbReference type="Pfam" id="PF24360">
    <property type="entry name" value="DUF7516"/>
    <property type="match status" value="1"/>
</dbReference>
<dbReference type="InterPro" id="IPR055938">
    <property type="entry name" value="DUF7516"/>
</dbReference>
<dbReference type="EMBL" id="JAKKPZ010000045">
    <property type="protein sequence ID" value="KAI1706786.1"/>
    <property type="molecule type" value="Genomic_DNA"/>
</dbReference>
<name>A0AAD4MXK9_9BILA</name>
<feature type="compositionally biased region" description="Basic and acidic residues" evidence="1">
    <location>
        <begin position="145"/>
        <end position="158"/>
    </location>
</feature>
<feature type="domain" description="DUF7516" evidence="2">
    <location>
        <begin position="39"/>
        <end position="124"/>
    </location>
</feature>
<accession>A0AAD4MXK9</accession>
<comment type="caution">
    <text evidence="3">The sequence shown here is derived from an EMBL/GenBank/DDBJ whole genome shotgun (WGS) entry which is preliminary data.</text>
</comment>
<reference evidence="3" key="1">
    <citation type="submission" date="2022-01" db="EMBL/GenBank/DDBJ databases">
        <title>Genome Sequence Resource for Two Populations of Ditylenchus destructor, the Migratory Endoparasitic Phytonematode.</title>
        <authorList>
            <person name="Zhang H."/>
            <person name="Lin R."/>
            <person name="Xie B."/>
        </authorList>
    </citation>
    <scope>NUCLEOTIDE SEQUENCE</scope>
    <source>
        <strain evidence="3">BazhouSP</strain>
    </source>
</reference>